<organism evidence="1 2">
    <name type="scientific">Frankliniella fusca</name>
    <dbReference type="NCBI Taxonomy" id="407009"/>
    <lineage>
        <taxon>Eukaryota</taxon>
        <taxon>Metazoa</taxon>
        <taxon>Ecdysozoa</taxon>
        <taxon>Arthropoda</taxon>
        <taxon>Hexapoda</taxon>
        <taxon>Insecta</taxon>
        <taxon>Pterygota</taxon>
        <taxon>Neoptera</taxon>
        <taxon>Paraneoptera</taxon>
        <taxon>Thysanoptera</taxon>
        <taxon>Terebrantia</taxon>
        <taxon>Thripoidea</taxon>
        <taxon>Thripidae</taxon>
        <taxon>Frankliniella</taxon>
    </lineage>
</organism>
<dbReference type="PANTHER" id="PTHR46579">
    <property type="entry name" value="F5/8 TYPE C DOMAIN-CONTAINING PROTEIN-RELATED"/>
    <property type="match status" value="1"/>
</dbReference>
<reference evidence="1" key="2">
    <citation type="journal article" date="2023" name="BMC Genomics">
        <title>Pest status, molecular evolution, and epigenetic factors derived from the genome assembly of Frankliniella fusca, a thysanopteran phytovirus vector.</title>
        <authorList>
            <person name="Catto M.A."/>
            <person name="Labadie P.E."/>
            <person name="Jacobson A.L."/>
            <person name="Kennedy G.G."/>
            <person name="Srinivasan R."/>
            <person name="Hunt B.G."/>
        </authorList>
    </citation>
    <scope>NUCLEOTIDE SEQUENCE</scope>
    <source>
        <strain evidence="1">PL_HMW_Pooled</strain>
    </source>
</reference>
<evidence type="ECO:0000313" key="2">
    <source>
        <dbReference type="Proteomes" id="UP001219518"/>
    </source>
</evidence>
<name>A0AAE1HGE1_9NEOP</name>
<dbReference type="Proteomes" id="UP001219518">
    <property type="component" value="Unassembled WGS sequence"/>
</dbReference>
<sequence>MHLGKSGSYDLKRRAFAGHYVPTPMSLSPVTPRHATPDPLSRIIRAAAQPAALGSAARARLVGSGLHDLLHLRDGGGVHDRQDLRGGSGFHLPAFGFFRRHFWLFSAPEADFNGATQTVQEADKCHHSQPWLRSGAIVDAPVRGDLQNILHHEGEFSCHCEIEGQELRLGPRSRKRVIPLRLQAERAENENVIVKGVKGTFLVETIPLCDAVKSIILDYLHLVLLGVVKQFYILWFTRSGTDWYIGRRKRAVTAYLKDIKRTYEVCRCTTDAKQWKLFKGSTWRTWLLFVSLPAFEGILKERYFQHWMLLVIGMSLLQEIISEEDLALADRLLSIFVRDYQELCCVRHMTYNLHCLSHLALVTRWWSSPWAVSAFKFESLNGTLTRLCHGTIRITTELSNTVNIITATNSLEYLMNEAVNVRMDPRITVLSPALLERLTNIDDVTVFRRVKIRRKIFTSTLYFAEKATDNKHVCYEDRGQVSYGMVQFYAKKGLNFYALIKKFMVEPQRQFQHTESELIVEHTVPVQLTNVYTAVIPVANILCKVFGIHGYVCKELNRFEHAL</sequence>
<accession>A0AAE1HGE1</accession>
<dbReference type="AlphaFoldDB" id="A0AAE1HGE1"/>
<protein>
    <submittedName>
        <fullName evidence="1">Cadmium/zinc-transporting ATPase HMA2</fullName>
    </submittedName>
</protein>
<dbReference type="PANTHER" id="PTHR46579:SF1">
    <property type="entry name" value="F5_8 TYPE C DOMAIN-CONTAINING PROTEIN"/>
    <property type="match status" value="1"/>
</dbReference>
<dbReference type="EMBL" id="JAHWGI010000988">
    <property type="protein sequence ID" value="KAK3920115.1"/>
    <property type="molecule type" value="Genomic_DNA"/>
</dbReference>
<proteinExistence type="predicted"/>
<gene>
    <name evidence="1" type="ORF">KUF71_009402</name>
</gene>
<evidence type="ECO:0000313" key="1">
    <source>
        <dbReference type="EMBL" id="KAK3920115.1"/>
    </source>
</evidence>
<reference evidence="1" key="1">
    <citation type="submission" date="2021-07" db="EMBL/GenBank/DDBJ databases">
        <authorList>
            <person name="Catto M.A."/>
            <person name="Jacobson A."/>
            <person name="Kennedy G."/>
            <person name="Labadie P."/>
            <person name="Hunt B.G."/>
            <person name="Srinivasan R."/>
        </authorList>
    </citation>
    <scope>NUCLEOTIDE SEQUENCE</scope>
    <source>
        <strain evidence="1">PL_HMW_Pooled</strain>
        <tissue evidence="1">Head</tissue>
    </source>
</reference>
<keyword evidence="2" id="KW-1185">Reference proteome</keyword>
<comment type="caution">
    <text evidence="1">The sequence shown here is derived from an EMBL/GenBank/DDBJ whole genome shotgun (WGS) entry which is preliminary data.</text>
</comment>